<dbReference type="SUPFAM" id="SSF55729">
    <property type="entry name" value="Acyl-CoA N-acyltransferases (Nat)"/>
    <property type="match status" value="2"/>
</dbReference>
<dbReference type="PANTHER" id="PTHR36174">
    <property type="entry name" value="LIPID II:GLYCINE GLYCYLTRANSFERASE"/>
    <property type="match status" value="1"/>
</dbReference>
<dbReference type="GO" id="GO:0071555">
    <property type="term" value="P:cell wall organization"/>
    <property type="evidence" value="ECO:0007669"/>
    <property type="project" value="UniProtKB-KW"/>
</dbReference>
<dbReference type="InterPro" id="IPR003447">
    <property type="entry name" value="FEMABX"/>
</dbReference>
<dbReference type="Proteomes" id="UP000033111">
    <property type="component" value="Chromosome"/>
</dbReference>
<proteinExistence type="inferred from homology"/>
<dbReference type="GO" id="GO:0008360">
    <property type="term" value="P:regulation of cell shape"/>
    <property type="evidence" value="ECO:0007669"/>
    <property type="project" value="UniProtKB-KW"/>
</dbReference>
<dbReference type="InterPro" id="IPR016181">
    <property type="entry name" value="Acyl_CoA_acyltransferase"/>
</dbReference>
<sequence length="338" mass="38696">MIEITESFDREKWENFVFSHPEGNIFQTCAMADVYRSTRNYGPVSLAAVEQESGEILAGLQAVIIRDAPGLVGSISSRSIIIGGPLFTEGKKGLEALEKLLDYYEKFLHNRAIYTQIRNHFDTGTSKNTLESLGYQYEPHLNYLINLNRPAKEIWGDIHKPRRKGINRAEKIGIEVRKIETRDEVKDCYKVIEETYKNVRLPLADISLLESAYDQLSDSGLIDFYLAILDGEVVGSRVVLKYKGLVHDWYAGSKQEINYVNEAVVWHMLSEYAGKEKEFDFGGAGHPDKPYGVREFKRRFGGEEVNFGRYEKVHDRNKKELLNLGFKAYKKLNLARVL</sequence>
<gene>
    <name evidence="8" type="ORF">MSSIT_3014</name>
</gene>
<keyword evidence="4" id="KW-0573">Peptidoglycan synthesis</keyword>
<evidence type="ECO:0000256" key="3">
    <source>
        <dbReference type="ARBA" id="ARBA00022960"/>
    </source>
</evidence>
<dbReference type="AlphaFoldDB" id="A0A0E3P773"/>
<dbReference type="InterPro" id="IPR038740">
    <property type="entry name" value="BioF2-like_GNAT_dom"/>
</dbReference>
<dbReference type="PATRIC" id="fig|1434120.4.peg.3915"/>
<name>A0A0E3P773_9EURY</name>
<keyword evidence="5" id="KW-0012">Acyltransferase</keyword>
<comment type="similarity">
    <text evidence="1">Belongs to the FemABX family.</text>
</comment>
<evidence type="ECO:0000256" key="1">
    <source>
        <dbReference type="ARBA" id="ARBA00009943"/>
    </source>
</evidence>
<evidence type="ECO:0000256" key="4">
    <source>
        <dbReference type="ARBA" id="ARBA00022984"/>
    </source>
</evidence>
<organism evidence="8 9">
    <name type="scientific">Methanosarcina siciliae T4/M</name>
    <dbReference type="NCBI Taxonomy" id="1434120"/>
    <lineage>
        <taxon>Archaea</taxon>
        <taxon>Methanobacteriati</taxon>
        <taxon>Methanobacteriota</taxon>
        <taxon>Stenosarchaea group</taxon>
        <taxon>Methanomicrobia</taxon>
        <taxon>Methanosarcinales</taxon>
        <taxon>Methanosarcinaceae</taxon>
        <taxon>Methanosarcina</taxon>
    </lineage>
</organism>
<dbReference type="KEGG" id="msw:MSSIT_3014"/>
<evidence type="ECO:0000313" key="8">
    <source>
        <dbReference type="EMBL" id="AKB29733.1"/>
    </source>
</evidence>
<evidence type="ECO:0000256" key="2">
    <source>
        <dbReference type="ARBA" id="ARBA00022679"/>
    </source>
</evidence>
<keyword evidence="3" id="KW-0133">Cell shape</keyword>
<feature type="domain" description="BioF2-like acetyltransferase" evidence="7">
    <location>
        <begin position="163"/>
        <end position="287"/>
    </location>
</feature>
<dbReference type="Gene3D" id="3.40.630.30">
    <property type="match status" value="1"/>
</dbReference>
<evidence type="ECO:0000256" key="6">
    <source>
        <dbReference type="ARBA" id="ARBA00023316"/>
    </source>
</evidence>
<dbReference type="InterPro" id="IPR050644">
    <property type="entry name" value="PG_Glycine_Bridge_Synth"/>
</dbReference>
<dbReference type="HOGENOM" id="CLU_817877_0_0_2"/>
<dbReference type="RefSeq" id="WP_048174957.1">
    <property type="nucleotide sequence ID" value="NZ_CP009506.1"/>
</dbReference>
<dbReference type="EMBL" id="CP009506">
    <property type="protein sequence ID" value="AKB29733.1"/>
    <property type="molecule type" value="Genomic_DNA"/>
</dbReference>
<dbReference type="PROSITE" id="PS51191">
    <property type="entry name" value="FEMABX"/>
    <property type="match status" value="1"/>
</dbReference>
<evidence type="ECO:0000313" key="9">
    <source>
        <dbReference type="Proteomes" id="UP000033111"/>
    </source>
</evidence>
<dbReference type="OrthoDB" id="140543at2157"/>
<keyword evidence="6" id="KW-0961">Cell wall biogenesis/degradation</keyword>
<dbReference type="GO" id="GO:0044038">
    <property type="term" value="P:cell wall macromolecule biosynthetic process"/>
    <property type="evidence" value="ECO:0007669"/>
    <property type="project" value="InterPro"/>
</dbReference>
<dbReference type="GeneID" id="24861915"/>
<keyword evidence="2" id="KW-0808">Transferase</keyword>
<dbReference type="Pfam" id="PF13480">
    <property type="entry name" value="Acetyltransf_6"/>
    <property type="match status" value="1"/>
</dbReference>
<reference evidence="8 9" key="1">
    <citation type="submission" date="2014-07" db="EMBL/GenBank/DDBJ databases">
        <title>Methanogenic archaea and the global carbon cycle.</title>
        <authorList>
            <person name="Henriksen J.R."/>
            <person name="Luke J."/>
            <person name="Reinhart S."/>
            <person name="Benedict M.N."/>
            <person name="Youngblut N.D."/>
            <person name="Metcalf M.E."/>
            <person name="Whitaker R.J."/>
            <person name="Metcalf W.W."/>
        </authorList>
    </citation>
    <scope>NUCLEOTIDE SEQUENCE [LARGE SCALE GENOMIC DNA]</scope>
    <source>
        <strain evidence="8 9">T4/M</strain>
    </source>
</reference>
<evidence type="ECO:0000259" key="7">
    <source>
        <dbReference type="Pfam" id="PF13480"/>
    </source>
</evidence>
<protein>
    <submittedName>
        <fullName evidence="8">FemAB-related protein, PEP-CTERM system-associated</fullName>
    </submittedName>
</protein>
<dbReference type="PANTHER" id="PTHR36174:SF1">
    <property type="entry name" value="LIPID II:GLYCINE GLYCYLTRANSFERASE"/>
    <property type="match status" value="1"/>
</dbReference>
<evidence type="ECO:0000256" key="5">
    <source>
        <dbReference type="ARBA" id="ARBA00023315"/>
    </source>
</evidence>
<accession>A0A0E3P773</accession>
<keyword evidence="9" id="KW-1185">Reference proteome</keyword>
<dbReference type="GO" id="GO:0016755">
    <property type="term" value="F:aminoacyltransferase activity"/>
    <property type="evidence" value="ECO:0007669"/>
    <property type="project" value="InterPro"/>
</dbReference>